<gene>
    <name evidence="2" type="ORF">B0H17DRAFT_1140090</name>
</gene>
<evidence type="ECO:0000313" key="3">
    <source>
        <dbReference type="Proteomes" id="UP001221757"/>
    </source>
</evidence>
<feature type="compositionally biased region" description="Polar residues" evidence="1">
    <location>
        <begin position="127"/>
        <end position="136"/>
    </location>
</feature>
<reference evidence="2" key="1">
    <citation type="submission" date="2023-03" db="EMBL/GenBank/DDBJ databases">
        <title>Massive genome expansion in bonnet fungi (Mycena s.s.) driven by repeated elements and novel gene families across ecological guilds.</title>
        <authorList>
            <consortium name="Lawrence Berkeley National Laboratory"/>
            <person name="Harder C.B."/>
            <person name="Miyauchi S."/>
            <person name="Viragh M."/>
            <person name="Kuo A."/>
            <person name="Thoen E."/>
            <person name="Andreopoulos B."/>
            <person name="Lu D."/>
            <person name="Skrede I."/>
            <person name="Drula E."/>
            <person name="Henrissat B."/>
            <person name="Morin E."/>
            <person name="Kohler A."/>
            <person name="Barry K."/>
            <person name="LaButti K."/>
            <person name="Morin E."/>
            <person name="Salamov A."/>
            <person name="Lipzen A."/>
            <person name="Mereny Z."/>
            <person name="Hegedus B."/>
            <person name="Baldrian P."/>
            <person name="Stursova M."/>
            <person name="Weitz H."/>
            <person name="Taylor A."/>
            <person name="Grigoriev I.V."/>
            <person name="Nagy L.G."/>
            <person name="Martin F."/>
            <person name="Kauserud H."/>
        </authorList>
    </citation>
    <scope>NUCLEOTIDE SEQUENCE</scope>
    <source>
        <strain evidence="2">CBHHK067</strain>
    </source>
</reference>
<feature type="compositionally biased region" description="Acidic residues" evidence="1">
    <location>
        <begin position="103"/>
        <end position="116"/>
    </location>
</feature>
<dbReference type="AlphaFoldDB" id="A0AAD7G839"/>
<feature type="compositionally biased region" description="Basic and acidic residues" evidence="1">
    <location>
        <begin position="276"/>
        <end position="298"/>
    </location>
</feature>
<comment type="caution">
    <text evidence="2">The sequence shown here is derived from an EMBL/GenBank/DDBJ whole genome shotgun (WGS) entry which is preliminary data.</text>
</comment>
<evidence type="ECO:0000313" key="2">
    <source>
        <dbReference type="EMBL" id="KAJ7676110.1"/>
    </source>
</evidence>
<organism evidence="2 3">
    <name type="scientific">Mycena rosella</name>
    <name type="common">Pink bonnet</name>
    <name type="synonym">Agaricus rosellus</name>
    <dbReference type="NCBI Taxonomy" id="1033263"/>
    <lineage>
        <taxon>Eukaryota</taxon>
        <taxon>Fungi</taxon>
        <taxon>Dikarya</taxon>
        <taxon>Basidiomycota</taxon>
        <taxon>Agaricomycotina</taxon>
        <taxon>Agaricomycetes</taxon>
        <taxon>Agaricomycetidae</taxon>
        <taxon>Agaricales</taxon>
        <taxon>Marasmiineae</taxon>
        <taxon>Mycenaceae</taxon>
        <taxon>Mycena</taxon>
    </lineage>
</organism>
<feature type="region of interest" description="Disordered" evidence="1">
    <location>
        <begin position="389"/>
        <end position="408"/>
    </location>
</feature>
<evidence type="ECO:0000256" key="1">
    <source>
        <dbReference type="SAM" id="MobiDB-lite"/>
    </source>
</evidence>
<feature type="region of interest" description="Disordered" evidence="1">
    <location>
        <begin position="276"/>
        <end position="301"/>
    </location>
</feature>
<name>A0AAD7G839_MYCRO</name>
<sequence length="453" mass="50124">MADAHKPTTVKPKYPPLNPGYVIGRAGSDSTDPTYVACRGIFYPSPGFKGPNRTLRQETTLLSSFDNATRQCRLMHNHAPGENLPVPPEGDVVWQHESLSKEEEADEDELESEEEMPLAQSLRLGQHGSSHASRTTKSARGRTRGEQTDGSKEEKNSGVAPPPQQQQDAEGDNAGGDGGWQQTAPPRAWYYLAPGTSTATQKPRAGCEPSRLGLRQSQNSDEVAQLKSNNGVALWFTMPNGDVYRDPLRAEAAVSEAGFRNLKVTRGLGDAGMVYLRDRTKREQEKQERSRSRREKTASARRPSHIPAFFYQFSSEGRNQIRPLPFRQTPQGESRGIKLWGVAPHHPMQANDLITQFRQESASESRGIIKAETLGQTIRDRYAPFSAKKNMTSQSPLPPASRLGSFGQTGREGAWTKIFVSARKKNMTSQFGHYASIPIRKISPNRSGTVQDK</sequence>
<dbReference type="EMBL" id="JARKIE010000146">
    <property type="protein sequence ID" value="KAJ7676110.1"/>
    <property type="molecule type" value="Genomic_DNA"/>
</dbReference>
<feature type="region of interest" description="Disordered" evidence="1">
    <location>
        <begin position="96"/>
        <end position="220"/>
    </location>
</feature>
<accession>A0AAD7G839</accession>
<keyword evidence="3" id="KW-1185">Reference proteome</keyword>
<dbReference type="Proteomes" id="UP001221757">
    <property type="component" value="Unassembled WGS sequence"/>
</dbReference>
<proteinExistence type="predicted"/>
<protein>
    <submittedName>
        <fullName evidence="2">Uncharacterized protein</fullName>
    </submittedName>
</protein>
<feature type="compositionally biased region" description="Basic and acidic residues" evidence="1">
    <location>
        <begin position="143"/>
        <end position="156"/>
    </location>
</feature>